<sequence length="399" mass="45230">MTVTWPELRRPQHSPVPARLPVWGPADRDVLWLYLLTRTSLWVTAYCARWLFPRTPDTHTADSVFAPFQQWDWTHYLHIARDGYFPGRAGPWLSNWDNREAFFPGFPLLLRAVHNVVPHWTAAGLLISFAAGAVAVVALARIARLHLPDTHAGRRTVLFFLLSPCAIFLAAGYTEALFLALALPAWLAARRGNWPLAATLTALATAVRVSGLFLAVAVAVQFVVTVGPQHTFRHWRALLWQALPAVPAVLYSWYLHAHTGDWMAWKHAEERGWDRAFHAPWEAWSHTWSGAFDGTQATGYAFMFQAELAAMLAGFLLLALLLRQRRWPEAVYIGLNLWALGTSYWYVSVPRATLLWWPLWIALAAWSLRRPRFTTLYLCLAAPLTTVFALTYLTGRWTG</sequence>
<dbReference type="RefSeq" id="WP_171079085.1">
    <property type="nucleotide sequence ID" value="NZ_BNBU01000002.1"/>
</dbReference>
<comment type="subcellular location">
    <subcellularLocation>
        <location evidence="1">Endoplasmic reticulum membrane</location>
        <topology evidence="1">Multi-pass membrane protein</topology>
    </subcellularLocation>
</comment>
<comment type="pathway">
    <text evidence="2">Glycolipid biosynthesis; glycosylphosphatidylinositol-anchor biosynthesis.</text>
</comment>
<dbReference type="PANTHER" id="PTHR12468">
    <property type="entry name" value="GPI MANNOSYLTRANSFERASE 2"/>
    <property type="match status" value="1"/>
</dbReference>
<dbReference type="PANTHER" id="PTHR12468:SF2">
    <property type="entry name" value="GPI MANNOSYLTRANSFERASE 2"/>
    <property type="match status" value="1"/>
</dbReference>
<keyword evidence="5" id="KW-0808">Transferase</keyword>
<feature type="transmembrane region" description="Helical" evidence="10">
    <location>
        <begin position="31"/>
        <end position="52"/>
    </location>
</feature>
<feature type="transmembrane region" description="Helical" evidence="10">
    <location>
        <begin position="206"/>
        <end position="226"/>
    </location>
</feature>
<evidence type="ECO:0000256" key="3">
    <source>
        <dbReference type="ARBA" id="ARBA00022502"/>
    </source>
</evidence>
<keyword evidence="3" id="KW-0337">GPI-anchor biosynthesis</keyword>
<protein>
    <recommendedName>
        <fullName evidence="13">Integral membrane protein</fullName>
    </recommendedName>
</protein>
<gene>
    <name evidence="11" type="ORF">HG542_06475</name>
</gene>
<feature type="transmembrane region" description="Helical" evidence="10">
    <location>
        <begin position="375"/>
        <end position="393"/>
    </location>
</feature>
<dbReference type="InterPro" id="IPR007315">
    <property type="entry name" value="PIG-V/Gpi18"/>
</dbReference>
<evidence type="ECO:0000256" key="10">
    <source>
        <dbReference type="SAM" id="Phobius"/>
    </source>
</evidence>
<evidence type="ECO:0000256" key="2">
    <source>
        <dbReference type="ARBA" id="ARBA00004687"/>
    </source>
</evidence>
<keyword evidence="6 10" id="KW-0812">Transmembrane</keyword>
<dbReference type="Proteomes" id="UP000587462">
    <property type="component" value="Unassembled WGS sequence"/>
</dbReference>
<evidence type="ECO:0000313" key="11">
    <source>
        <dbReference type="EMBL" id="NVK77304.1"/>
    </source>
</evidence>
<feature type="transmembrane region" description="Helical" evidence="10">
    <location>
        <begin position="302"/>
        <end position="322"/>
    </location>
</feature>
<keyword evidence="8 10" id="KW-1133">Transmembrane helix</keyword>
<evidence type="ECO:0000256" key="1">
    <source>
        <dbReference type="ARBA" id="ARBA00004477"/>
    </source>
</evidence>
<evidence type="ECO:0000313" key="12">
    <source>
        <dbReference type="Proteomes" id="UP000587462"/>
    </source>
</evidence>
<reference evidence="11 12" key="1">
    <citation type="submission" date="2020-04" db="EMBL/GenBank/DDBJ databases">
        <title>Draft Genome Sequence of Streptomyces morookaense DSM 40503, an 8-azaguanine-producing strain.</title>
        <authorList>
            <person name="Qi J."/>
            <person name="Gao J.-M."/>
        </authorList>
    </citation>
    <scope>NUCLEOTIDE SEQUENCE [LARGE SCALE GENOMIC DNA]</scope>
    <source>
        <strain evidence="11 12">DSM 40503</strain>
    </source>
</reference>
<dbReference type="UniPathway" id="UPA00196"/>
<keyword evidence="4" id="KW-0328">Glycosyltransferase</keyword>
<feature type="transmembrane region" description="Helical" evidence="10">
    <location>
        <begin position="353"/>
        <end position="368"/>
    </location>
</feature>
<name>A0A7Y7B1V8_STRMO</name>
<feature type="transmembrane region" description="Helical" evidence="10">
    <location>
        <begin position="117"/>
        <end position="139"/>
    </location>
</feature>
<feature type="transmembrane region" description="Helical" evidence="10">
    <location>
        <begin position="238"/>
        <end position="256"/>
    </location>
</feature>
<dbReference type="GO" id="GO:0000009">
    <property type="term" value="F:alpha-1,6-mannosyltransferase activity"/>
    <property type="evidence" value="ECO:0007669"/>
    <property type="project" value="InterPro"/>
</dbReference>
<dbReference type="AlphaFoldDB" id="A0A7Y7B1V8"/>
<dbReference type="GO" id="GO:0004376">
    <property type="term" value="F:GPI mannosyltransferase activity"/>
    <property type="evidence" value="ECO:0007669"/>
    <property type="project" value="InterPro"/>
</dbReference>
<organism evidence="11 12">
    <name type="scientific">Streptomyces morookaense</name>
    <name type="common">Streptoverticillium morookaense</name>
    <dbReference type="NCBI Taxonomy" id="1970"/>
    <lineage>
        <taxon>Bacteria</taxon>
        <taxon>Bacillati</taxon>
        <taxon>Actinomycetota</taxon>
        <taxon>Actinomycetes</taxon>
        <taxon>Kitasatosporales</taxon>
        <taxon>Streptomycetaceae</taxon>
        <taxon>Streptomyces</taxon>
    </lineage>
</organism>
<evidence type="ECO:0000256" key="7">
    <source>
        <dbReference type="ARBA" id="ARBA00022824"/>
    </source>
</evidence>
<evidence type="ECO:0008006" key="13">
    <source>
        <dbReference type="Google" id="ProtNLM"/>
    </source>
</evidence>
<dbReference type="EMBL" id="JABBXF010000010">
    <property type="protein sequence ID" value="NVK77304.1"/>
    <property type="molecule type" value="Genomic_DNA"/>
</dbReference>
<feature type="transmembrane region" description="Helical" evidence="10">
    <location>
        <begin position="329"/>
        <end position="347"/>
    </location>
</feature>
<dbReference type="GO" id="GO:0031501">
    <property type="term" value="C:mannosyltransferase complex"/>
    <property type="evidence" value="ECO:0007669"/>
    <property type="project" value="TreeGrafter"/>
</dbReference>
<feature type="transmembrane region" description="Helical" evidence="10">
    <location>
        <begin position="159"/>
        <end position="186"/>
    </location>
</feature>
<keyword evidence="9 10" id="KW-0472">Membrane</keyword>
<dbReference type="GO" id="GO:0006506">
    <property type="term" value="P:GPI anchor biosynthetic process"/>
    <property type="evidence" value="ECO:0007669"/>
    <property type="project" value="UniProtKB-UniPathway"/>
</dbReference>
<accession>A0A7Y7B1V8</accession>
<comment type="caution">
    <text evidence="11">The sequence shown here is derived from an EMBL/GenBank/DDBJ whole genome shotgun (WGS) entry which is preliminary data.</text>
</comment>
<proteinExistence type="predicted"/>
<evidence type="ECO:0000256" key="5">
    <source>
        <dbReference type="ARBA" id="ARBA00022679"/>
    </source>
</evidence>
<dbReference type="GO" id="GO:0016020">
    <property type="term" value="C:membrane"/>
    <property type="evidence" value="ECO:0007669"/>
    <property type="project" value="GOC"/>
</dbReference>
<evidence type="ECO:0000256" key="8">
    <source>
        <dbReference type="ARBA" id="ARBA00022989"/>
    </source>
</evidence>
<evidence type="ECO:0000256" key="9">
    <source>
        <dbReference type="ARBA" id="ARBA00023136"/>
    </source>
</evidence>
<keyword evidence="12" id="KW-1185">Reference proteome</keyword>
<evidence type="ECO:0000256" key="4">
    <source>
        <dbReference type="ARBA" id="ARBA00022676"/>
    </source>
</evidence>
<dbReference type="Pfam" id="PF04188">
    <property type="entry name" value="Mannosyl_trans2"/>
    <property type="match status" value="1"/>
</dbReference>
<evidence type="ECO:0000256" key="6">
    <source>
        <dbReference type="ARBA" id="ARBA00022692"/>
    </source>
</evidence>
<keyword evidence="7" id="KW-0256">Endoplasmic reticulum</keyword>